<reference evidence="7" key="1">
    <citation type="submission" date="2021-11" db="EMBL/GenBank/DDBJ databases">
        <authorList>
            <consortium name="Genoscope - CEA"/>
            <person name="William W."/>
        </authorList>
    </citation>
    <scope>NUCLEOTIDE SEQUENCE</scope>
</reference>
<dbReference type="InterPro" id="IPR001293">
    <property type="entry name" value="Znf_TRAF"/>
</dbReference>
<dbReference type="Gene3D" id="2.60.120.200">
    <property type="match status" value="1"/>
</dbReference>
<dbReference type="SUPFAM" id="SSF49899">
    <property type="entry name" value="Concanavalin A-like lectins/glucanases"/>
    <property type="match status" value="1"/>
</dbReference>
<dbReference type="SUPFAM" id="SSF49599">
    <property type="entry name" value="TRAF domain-like"/>
    <property type="match status" value="1"/>
</dbReference>
<evidence type="ECO:0000256" key="1">
    <source>
        <dbReference type="ARBA" id="ARBA00022723"/>
    </source>
</evidence>
<keyword evidence="2 4" id="KW-0863">Zinc-finger</keyword>
<evidence type="ECO:0000256" key="2">
    <source>
        <dbReference type="ARBA" id="ARBA00022771"/>
    </source>
</evidence>
<dbReference type="InterPro" id="IPR013083">
    <property type="entry name" value="Znf_RING/FYVE/PHD"/>
</dbReference>
<evidence type="ECO:0000313" key="7">
    <source>
        <dbReference type="EMBL" id="CAH0372399.1"/>
    </source>
</evidence>
<feature type="domain" description="TRAF-type" evidence="6">
    <location>
        <begin position="1060"/>
        <end position="1094"/>
    </location>
</feature>
<evidence type="ECO:0000313" key="8">
    <source>
        <dbReference type="Proteomes" id="UP000789595"/>
    </source>
</evidence>
<accession>A0A8J2WY99</accession>
<dbReference type="AlphaFoldDB" id="A0A8J2WY99"/>
<dbReference type="GO" id="GO:0008270">
    <property type="term" value="F:zinc ion binding"/>
    <property type="evidence" value="ECO:0007669"/>
    <property type="project" value="UniProtKB-KW"/>
</dbReference>
<evidence type="ECO:0000256" key="5">
    <source>
        <dbReference type="SAM" id="MobiDB-lite"/>
    </source>
</evidence>
<feature type="compositionally biased region" description="Low complexity" evidence="5">
    <location>
        <begin position="594"/>
        <end position="622"/>
    </location>
</feature>
<sequence>MAGLLDETWPARPLALSRLARRPWSARLATTALPPALGAARDRRSYLEENDDLRREGRERLWPYCLRLKRTPVVDALLKRARRLDEAGLGALDAPPPPFVDLGNFDPRRRLPRLERAPVAPAAARSLELAVTMARDLDGDDDDDGEADRLRGRGHQSYLARGVDVLAKRPDELSLAQVEAALRRTKRELRAVNRANQAIPTDAPRIPVPKEYRDAEYPVSLAPDLDGRRRPAPRVVMFREGDVWKRRLAKPAPRHRRPPPEPFRNSLSRRDLRLARDGEERDRLNAAHAARRAQEAAAYERKQEAVRRKTLARGAAAHARALDRLLANAAVAAARASHDDGKAARRRERRAQLASLATYRQEHLMECPHCGVAVVIAKLREHQERACVNQERPCKNWTQGCKETVRPLTATWHECADHLLRPRSCLSLPGPCAARAAYVAVDEADLEAPWTAEFWIRRAPVEQPGGLLEGLARKAFRADALRRRLDDAVLASQGKAQEIERELAAFFAQPDAGGMTHDQVKAHQEELMGRILAATEAETDRRVEASVARYTAKVLARKLARAVADVGATPGALERTFAPLLEASRAAAPPPPAAADAGAPAPAPGGDAPGGDAPAGADAGAPAPAPVPEAPVDDDVPREPCATGEDLRAAVAAVLAALDAKPAWDVVVEQLADSETDSDEERELLRGMTAKEKRKYLRAKKKRAVKKKRVKKRAVTTGKESVEKRVKDTILREDVAAAGTDVLLAGRDFRLCLEVPPAEAGAEPSDAWRGVPGVHVRGKRTTPLSDKSVPRERWLHVAFVCRAAGDEPRPRLELFVDGASAGAPVAVKNLELKLPMRDFGGDRDSVDAGFHGLLLEARYWKGARSPQELVEYMHRLPPADRLQQGMVGWWTFEEGEGRYAFDRSELRYRSRIQGGWRETEPEKRVAWATPFGDAGAPTPASREAGVCPVELRLVRLAEKARRALELIPCERCGAEVLTHGMRAHVRNHCVFREVPCDLCGKLVVFKDRLRHRYPAEGEEADCPVVAQRDALAARHAGGDVVTECRLGCGARLPKRDRARHEKERCRLRPATCPNAGCGAVVAFERLRDHVANFCEDPYFVARRRMIRKYRAIRKYGRPWAATPDSDGESGGDSEY</sequence>
<feature type="compositionally biased region" description="Basic and acidic residues" evidence="5">
    <location>
        <begin position="268"/>
        <end position="281"/>
    </location>
</feature>
<feature type="region of interest" description="Disordered" evidence="5">
    <location>
        <begin position="587"/>
        <end position="641"/>
    </location>
</feature>
<name>A0A8J2WY99_9STRA</name>
<organism evidence="7 8">
    <name type="scientific">Pelagomonas calceolata</name>
    <dbReference type="NCBI Taxonomy" id="35677"/>
    <lineage>
        <taxon>Eukaryota</taxon>
        <taxon>Sar</taxon>
        <taxon>Stramenopiles</taxon>
        <taxon>Ochrophyta</taxon>
        <taxon>Pelagophyceae</taxon>
        <taxon>Pelagomonadales</taxon>
        <taxon>Pelagomonadaceae</taxon>
        <taxon>Pelagomonas</taxon>
    </lineage>
</organism>
<gene>
    <name evidence="7" type="ORF">PECAL_3P23920</name>
</gene>
<proteinExistence type="predicted"/>
<keyword evidence="8" id="KW-1185">Reference proteome</keyword>
<evidence type="ECO:0000256" key="4">
    <source>
        <dbReference type="PROSITE-ProRule" id="PRU00207"/>
    </source>
</evidence>
<protein>
    <recommendedName>
        <fullName evidence="6">TRAF-type domain-containing protein</fullName>
    </recommendedName>
</protein>
<feature type="zinc finger region" description="TRAF-type" evidence="4">
    <location>
        <begin position="1060"/>
        <end position="1094"/>
    </location>
</feature>
<dbReference type="EMBL" id="CAKKNE010000003">
    <property type="protein sequence ID" value="CAH0372399.1"/>
    <property type="molecule type" value="Genomic_DNA"/>
</dbReference>
<evidence type="ECO:0000256" key="3">
    <source>
        <dbReference type="ARBA" id="ARBA00022833"/>
    </source>
</evidence>
<comment type="caution">
    <text evidence="7">The sequence shown here is derived from an EMBL/GenBank/DDBJ whole genome shotgun (WGS) entry which is preliminary data.</text>
</comment>
<dbReference type="Gene3D" id="3.30.40.10">
    <property type="entry name" value="Zinc/RING finger domain, C3HC4 (zinc finger)"/>
    <property type="match status" value="2"/>
</dbReference>
<keyword evidence="3 4" id="KW-0862">Zinc</keyword>
<feature type="region of interest" description="Disordered" evidence="5">
    <location>
        <begin position="249"/>
        <end position="281"/>
    </location>
</feature>
<dbReference type="InterPro" id="IPR013320">
    <property type="entry name" value="ConA-like_dom_sf"/>
</dbReference>
<keyword evidence="1 4" id="KW-0479">Metal-binding</keyword>
<evidence type="ECO:0000259" key="6">
    <source>
        <dbReference type="PROSITE" id="PS50145"/>
    </source>
</evidence>
<dbReference type="PROSITE" id="PS50145">
    <property type="entry name" value="ZF_TRAF"/>
    <property type="match status" value="1"/>
</dbReference>
<dbReference type="Proteomes" id="UP000789595">
    <property type="component" value="Unassembled WGS sequence"/>
</dbReference>
<dbReference type="OrthoDB" id="193703at2759"/>